<name>A0ABR2PS02_9ROSI</name>
<proteinExistence type="predicted"/>
<comment type="caution">
    <text evidence="1">The sequence shown here is derived from an EMBL/GenBank/DDBJ whole genome shotgun (WGS) entry which is preliminary data.</text>
</comment>
<organism evidence="1 2">
    <name type="scientific">Hibiscus sabdariffa</name>
    <name type="common">roselle</name>
    <dbReference type="NCBI Taxonomy" id="183260"/>
    <lineage>
        <taxon>Eukaryota</taxon>
        <taxon>Viridiplantae</taxon>
        <taxon>Streptophyta</taxon>
        <taxon>Embryophyta</taxon>
        <taxon>Tracheophyta</taxon>
        <taxon>Spermatophyta</taxon>
        <taxon>Magnoliopsida</taxon>
        <taxon>eudicotyledons</taxon>
        <taxon>Gunneridae</taxon>
        <taxon>Pentapetalae</taxon>
        <taxon>rosids</taxon>
        <taxon>malvids</taxon>
        <taxon>Malvales</taxon>
        <taxon>Malvaceae</taxon>
        <taxon>Malvoideae</taxon>
        <taxon>Hibiscus</taxon>
    </lineage>
</organism>
<evidence type="ECO:0000313" key="2">
    <source>
        <dbReference type="Proteomes" id="UP001396334"/>
    </source>
</evidence>
<protein>
    <submittedName>
        <fullName evidence="1">Uncharacterized protein</fullName>
    </submittedName>
</protein>
<dbReference type="EMBL" id="JBBPBN010000052">
    <property type="protein sequence ID" value="KAK8991239.1"/>
    <property type="molecule type" value="Genomic_DNA"/>
</dbReference>
<gene>
    <name evidence="1" type="ORF">V6N11_062258</name>
</gene>
<keyword evidence="2" id="KW-1185">Reference proteome</keyword>
<sequence length="113" mass="13053">MAWWLHDLEQNRLDGFHIHMITRVHLKDPGCNVGEHKHVWGLDLEFDDAVFDNIGSMTSRRDGILTISIHVCLCRELTGSGRMMGSFYSFEKGVCIYDFMLFQVRSGSSRIFI</sequence>
<dbReference type="Proteomes" id="UP001396334">
    <property type="component" value="Unassembled WGS sequence"/>
</dbReference>
<accession>A0ABR2PS02</accession>
<evidence type="ECO:0000313" key="1">
    <source>
        <dbReference type="EMBL" id="KAK8991239.1"/>
    </source>
</evidence>
<reference evidence="1 2" key="1">
    <citation type="journal article" date="2024" name="G3 (Bethesda)">
        <title>Genome assembly of Hibiscus sabdariffa L. provides insights into metabolisms of medicinal natural products.</title>
        <authorList>
            <person name="Kim T."/>
        </authorList>
    </citation>
    <scope>NUCLEOTIDE SEQUENCE [LARGE SCALE GENOMIC DNA]</scope>
    <source>
        <strain evidence="1">TK-2024</strain>
        <tissue evidence="1">Old leaves</tissue>
    </source>
</reference>